<dbReference type="SUPFAM" id="SSF48208">
    <property type="entry name" value="Six-hairpin glycosidases"/>
    <property type="match status" value="1"/>
</dbReference>
<dbReference type="PANTHER" id="PTHR15108">
    <property type="entry name" value="N-ACYLGLUCOSAMINE-2-EPIMERASE"/>
    <property type="match status" value="1"/>
</dbReference>
<dbReference type="AlphaFoldDB" id="A0A944CAQ2"/>
<dbReference type="Pfam" id="PF07221">
    <property type="entry name" value="GlcNAc_2-epim"/>
    <property type="match status" value="1"/>
</dbReference>
<evidence type="ECO:0000313" key="3">
    <source>
        <dbReference type="EMBL" id="MBS8259047.1"/>
    </source>
</evidence>
<dbReference type="GO" id="GO:0005975">
    <property type="term" value="P:carbohydrate metabolic process"/>
    <property type="evidence" value="ECO:0007669"/>
    <property type="project" value="InterPro"/>
</dbReference>
<dbReference type="CDD" id="cd00249">
    <property type="entry name" value="AGE"/>
    <property type="match status" value="1"/>
</dbReference>
<dbReference type="RefSeq" id="WP_213214733.1">
    <property type="nucleotide sequence ID" value="NZ_QTKU01000001.1"/>
</dbReference>
<sequence>MANEIHSAAAETAVVKTARKLLNWLIDDALPVWSTKGADRKYGGFYEALELQTSEGCQVPKRARVQPRQIYGFIEAGRLGWNGPVRELVAAGLDWYLEHYGLEDGLIAAAVAPDGALIDGSFDLYNHSFALFGMSQAAEVLPERKTELLARSRDMLAMLRLQYGHANSGFREKNPDEAPLCSNPHMHMLEAALALEQIDADGPWLALSNEIAGLAMDCFIDPVSGGLREFFDLDWSPMPDDRGRVMEPGHQFEWAWLLVKWGTLRSDAKALQMARRLYQIGETRGIDTDRQVAIMALNDDFSVRDPLARLWGQTEWIKAAVALAAHSTGIEREAYLKDIVRSSDALFLYFDAAPTGLWKDKLRQDGSFVDEPAPASSFYHIVCAIAELDRFAKTLVPAEN</sequence>
<dbReference type="InterPro" id="IPR010819">
    <property type="entry name" value="AGE/CE"/>
</dbReference>
<dbReference type="InterPro" id="IPR034116">
    <property type="entry name" value="AGE_dom"/>
</dbReference>
<evidence type="ECO:0000256" key="1">
    <source>
        <dbReference type="ARBA" id="ARBA00008558"/>
    </source>
</evidence>
<dbReference type="Gene3D" id="1.50.10.10">
    <property type="match status" value="1"/>
</dbReference>
<accession>A0A944CAQ2</accession>
<dbReference type="Proteomes" id="UP000705379">
    <property type="component" value="Unassembled WGS sequence"/>
</dbReference>
<evidence type="ECO:0000256" key="2">
    <source>
        <dbReference type="ARBA" id="ARBA00023235"/>
    </source>
</evidence>
<keyword evidence="2" id="KW-0413">Isomerase</keyword>
<organism evidence="3 4">
    <name type="scientific">Roseibium polysiphoniae</name>
    <dbReference type="NCBI Taxonomy" id="2571221"/>
    <lineage>
        <taxon>Bacteria</taxon>
        <taxon>Pseudomonadati</taxon>
        <taxon>Pseudomonadota</taxon>
        <taxon>Alphaproteobacteria</taxon>
        <taxon>Hyphomicrobiales</taxon>
        <taxon>Stappiaceae</taxon>
        <taxon>Roseibium</taxon>
    </lineage>
</organism>
<reference evidence="3" key="2">
    <citation type="journal article" date="2021" name="Microorganisms">
        <title>Bacterial Dimethylsulfoniopropionate Biosynthesis in the East China Sea.</title>
        <authorList>
            <person name="Liu J."/>
            <person name="Zhang Y."/>
            <person name="Liu J."/>
            <person name="Zhong H."/>
            <person name="Williams B.T."/>
            <person name="Zheng Y."/>
            <person name="Curson A.R.J."/>
            <person name="Sun C."/>
            <person name="Sun H."/>
            <person name="Song D."/>
            <person name="Wagner Mackenzie B."/>
            <person name="Bermejo Martinez A."/>
            <person name="Todd J.D."/>
            <person name="Zhang X.H."/>
        </authorList>
    </citation>
    <scope>NUCLEOTIDE SEQUENCE</scope>
    <source>
        <strain evidence="3">AESS21</strain>
    </source>
</reference>
<dbReference type="InterPro" id="IPR012341">
    <property type="entry name" value="6hp_glycosidase-like_sf"/>
</dbReference>
<dbReference type="EMBL" id="QTKU01000001">
    <property type="protein sequence ID" value="MBS8259047.1"/>
    <property type="molecule type" value="Genomic_DNA"/>
</dbReference>
<comment type="similarity">
    <text evidence="1">Belongs to the N-acylglucosamine 2-epimerase family.</text>
</comment>
<name>A0A944CAQ2_9HYPH</name>
<reference evidence="3" key="1">
    <citation type="submission" date="2018-08" db="EMBL/GenBank/DDBJ databases">
        <authorList>
            <person name="Jin W."/>
            <person name="Wang H."/>
            <person name="Yang Y."/>
            <person name="Li M."/>
            <person name="Liu J."/>
        </authorList>
    </citation>
    <scope>NUCLEOTIDE SEQUENCE</scope>
    <source>
        <strain evidence="3">AESS21</strain>
    </source>
</reference>
<evidence type="ECO:0000313" key="4">
    <source>
        <dbReference type="Proteomes" id="UP000705379"/>
    </source>
</evidence>
<comment type="caution">
    <text evidence="3">The sequence shown here is derived from an EMBL/GenBank/DDBJ whole genome shotgun (WGS) entry which is preliminary data.</text>
</comment>
<protein>
    <submittedName>
        <fullName evidence="3">AGE family epimerase/isomerase</fullName>
    </submittedName>
</protein>
<dbReference type="InterPro" id="IPR008928">
    <property type="entry name" value="6-hairpin_glycosidase_sf"/>
</dbReference>
<gene>
    <name evidence="3" type="ORF">DYI23_02345</name>
</gene>
<dbReference type="GO" id="GO:0016853">
    <property type="term" value="F:isomerase activity"/>
    <property type="evidence" value="ECO:0007669"/>
    <property type="project" value="UniProtKB-KW"/>
</dbReference>
<proteinExistence type="inferred from homology"/>